<accession>A0ABV7YG50</accession>
<evidence type="ECO:0000313" key="4">
    <source>
        <dbReference type="EMBL" id="MFC3763058.1"/>
    </source>
</evidence>
<comment type="caution">
    <text evidence="4">The sequence shown here is derived from an EMBL/GenBank/DDBJ whole genome shotgun (WGS) entry which is preliminary data.</text>
</comment>
<dbReference type="SUPFAM" id="SSF53474">
    <property type="entry name" value="alpha/beta-Hydrolases"/>
    <property type="match status" value="1"/>
</dbReference>
<reference evidence="5" key="1">
    <citation type="journal article" date="2019" name="Int. J. Syst. Evol. Microbiol.">
        <title>The Global Catalogue of Microorganisms (GCM) 10K type strain sequencing project: providing services to taxonomists for standard genome sequencing and annotation.</title>
        <authorList>
            <consortium name="The Broad Institute Genomics Platform"/>
            <consortium name="The Broad Institute Genome Sequencing Center for Infectious Disease"/>
            <person name="Wu L."/>
            <person name="Ma J."/>
        </authorList>
    </citation>
    <scope>NUCLEOTIDE SEQUENCE [LARGE SCALE GENOMIC DNA]</scope>
    <source>
        <strain evidence="5">CGMCC 4.7241</strain>
    </source>
</reference>
<dbReference type="PANTHER" id="PTHR42776">
    <property type="entry name" value="SERINE PEPTIDASE S9 FAMILY MEMBER"/>
    <property type="match status" value="1"/>
</dbReference>
<dbReference type="Gene3D" id="3.40.50.1820">
    <property type="entry name" value="alpha/beta hydrolase"/>
    <property type="match status" value="1"/>
</dbReference>
<dbReference type="Pfam" id="PF00326">
    <property type="entry name" value="Peptidase_S9"/>
    <property type="match status" value="1"/>
</dbReference>
<organism evidence="4 5">
    <name type="scientific">Tenggerimyces flavus</name>
    <dbReference type="NCBI Taxonomy" id="1708749"/>
    <lineage>
        <taxon>Bacteria</taxon>
        <taxon>Bacillati</taxon>
        <taxon>Actinomycetota</taxon>
        <taxon>Actinomycetes</taxon>
        <taxon>Propionibacteriales</taxon>
        <taxon>Nocardioidaceae</taxon>
        <taxon>Tenggerimyces</taxon>
    </lineage>
</organism>
<dbReference type="InterPro" id="IPR011042">
    <property type="entry name" value="6-blade_b-propeller_TolB-like"/>
</dbReference>
<dbReference type="EMBL" id="JBHRZH010000017">
    <property type="protein sequence ID" value="MFC3763058.1"/>
    <property type="molecule type" value="Genomic_DNA"/>
</dbReference>
<dbReference type="RefSeq" id="WP_205119857.1">
    <property type="nucleotide sequence ID" value="NZ_JAFBCM010000001.1"/>
</dbReference>
<keyword evidence="1" id="KW-0378">Hydrolase</keyword>
<evidence type="ECO:0000313" key="5">
    <source>
        <dbReference type="Proteomes" id="UP001595699"/>
    </source>
</evidence>
<keyword evidence="2" id="KW-0645">Protease</keyword>
<dbReference type="InterPro" id="IPR001375">
    <property type="entry name" value="Peptidase_S9_cat"/>
</dbReference>
<proteinExistence type="predicted"/>
<keyword evidence="5" id="KW-1185">Reference proteome</keyword>
<protein>
    <submittedName>
        <fullName evidence="4">S9 family peptidase</fullName>
    </submittedName>
</protein>
<dbReference type="PANTHER" id="PTHR42776:SF27">
    <property type="entry name" value="DIPEPTIDYL PEPTIDASE FAMILY MEMBER 6"/>
    <property type="match status" value="1"/>
</dbReference>
<sequence>MSTELTAELLTSLWIPQSIDLSPDATRVAWSAGPFGKEDEHHEAAIFVADVGVAGSGRRWTYGGADRIPCWSPDGTRLAFLSDRKERGTNGLYVMSADGGEARPIVVRKKSMETYAWSPDGTRIAFLAPSEPDEEDERREKERDDPAVYGERLPFRRLWLVDVESGEVTEVATGEVHVDGIAWSASGTKLAYIARTNPELDHTGTNALYVIALDGGEPERLCPAAWASTISWNDDAEPIVFTTYHKASVLGGLTVHAVDPKGGEPRIIGSSTDDPFCTVLATAIPGERRALVLVAEGLDTRLEWRDPTTGDAEPITELDSFPNGTAARVTDDGIVLAIASGHEVRTGRPGALELVSDHHEPVADVAVGALENFTWRSADGLELDGILIRPTNAGDGPYPLIVVPHGGPYGRVDRSEILGWWTWGQWLSTIGYAALMPNYRGGMGHGHAFAELARNGVGGDEFGDVMAAVDAAIERGIADPDRLAIGGWSQGGFLTAWAVTQTDRFKAGIMGAGVSDWGGMVLQGDIGGIEAEFCGDRPWDGPGPHEAAKKSPISYAKNVTTPLLILHGEKDARVPLPQATGFQRALKDHDATVRFVTYPREGHGIVEAKHQRHLLAEVRAWIEKYV</sequence>
<dbReference type="Proteomes" id="UP001595699">
    <property type="component" value="Unassembled WGS sequence"/>
</dbReference>
<dbReference type="Gene3D" id="2.120.10.30">
    <property type="entry name" value="TolB, C-terminal domain"/>
    <property type="match status" value="2"/>
</dbReference>
<evidence type="ECO:0000256" key="1">
    <source>
        <dbReference type="ARBA" id="ARBA00022801"/>
    </source>
</evidence>
<feature type="domain" description="Peptidase S9 prolyl oligopeptidase catalytic" evidence="3">
    <location>
        <begin position="425"/>
        <end position="625"/>
    </location>
</feature>
<name>A0ABV7YG50_9ACTN</name>
<evidence type="ECO:0000256" key="2">
    <source>
        <dbReference type="ARBA" id="ARBA00022825"/>
    </source>
</evidence>
<evidence type="ECO:0000259" key="3">
    <source>
        <dbReference type="Pfam" id="PF00326"/>
    </source>
</evidence>
<dbReference type="SUPFAM" id="SSF82171">
    <property type="entry name" value="DPP6 N-terminal domain-like"/>
    <property type="match status" value="1"/>
</dbReference>
<dbReference type="InterPro" id="IPR029058">
    <property type="entry name" value="AB_hydrolase_fold"/>
</dbReference>
<dbReference type="Pfam" id="PF07676">
    <property type="entry name" value="PD40"/>
    <property type="match status" value="2"/>
</dbReference>
<keyword evidence="2" id="KW-0720">Serine protease</keyword>
<gene>
    <name evidence="4" type="ORF">ACFOUW_19610</name>
</gene>
<dbReference type="InterPro" id="IPR011659">
    <property type="entry name" value="WD40"/>
</dbReference>